<keyword evidence="4" id="KW-1185">Reference proteome</keyword>
<dbReference type="GO" id="GO:0016491">
    <property type="term" value="F:oxidoreductase activity"/>
    <property type="evidence" value="ECO:0007669"/>
    <property type="project" value="UniProtKB-KW"/>
</dbReference>
<evidence type="ECO:0000259" key="2">
    <source>
        <dbReference type="Pfam" id="PF01266"/>
    </source>
</evidence>
<dbReference type="RefSeq" id="WP_010920188.1">
    <property type="nucleotide sequence ID" value="NC_011916.1"/>
</dbReference>
<dbReference type="Gene3D" id="3.50.50.60">
    <property type="entry name" value="FAD/NAD(P)-binding domain"/>
    <property type="match status" value="2"/>
</dbReference>
<organism evidence="3 4">
    <name type="scientific">Caulobacter vibrioides (strain NA1000 / CB15N)</name>
    <name type="common">Caulobacter crescentus</name>
    <dbReference type="NCBI Taxonomy" id="565050"/>
    <lineage>
        <taxon>Bacteria</taxon>
        <taxon>Pseudomonadati</taxon>
        <taxon>Pseudomonadota</taxon>
        <taxon>Alphaproteobacteria</taxon>
        <taxon>Caulobacterales</taxon>
        <taxon>Caulobacteraceae</taxon>
        <taxon>Caulobacter</taxon>
    </lineage>
</organism>
<dbReference type="PANTHER" id="PTHR13847">
    <property type="entry name" value="SARCOSINE DEHYDROGENASE-RELATED"/>
    <property type="match status" value="1"/>
</dbReference>
<dbReference type="KEGG" id="ccs:CCNA_02414"/>
<proteinExistence type="predicted"/>
<dbReference type="PANTHER" id="PTHR13847:SF289">
    <property type="entry name" value="GLYCINE OXIDASE"/>
    <property type="match status" value="1"/>
</dbReference>
<reference evidence="3 4" key="1">
    <citation type="journal article" date="2010" name="J. Bacteriol.">
        <title>The genetic basis of laboratory adaptation in Caulobacter crescentus.</title>
        <authorList>
            <person name="Marks M.E."/>
            <person name="Castro-Rojas C.M."/>
            <person name="Teiling C."/>
            <person name="Du L."/>
            <person name="Kapatral V."/>
            <person name="Walunas T.L."/>
            <person name="Crosson S."/>
        </authorList>
    </citation>
    <scope>NUCLEOTIDE SEQUENCE [LARGE SCALE GENOMIC DNA]</scope>
    <source>
        <strain evidence="4">NA1000 / CB15N</strain>
    </source>
</reference>
<dbReference type="InterPro" id="IPR036188">
    <property type="entry name" value="FAD/NAD-bd_sf"/>
</dbReference>
<keyword evidence="1" id="KW-0560">Oxidoreductase</keyword>
<sequence length="338" mass="35207">MKLRSGARIAVAGAGALGSAVALRLAQRGFRVTVFDPSPGDANASSVAAGMLAPVSEALFDPASRNHLDIMKRARDLWPDFARVLGLGLERDGVRIEGSDAWRSEVASRLGALGEPAGAFIAEDWRIDARAGLLALRGAASEAGAVFRALAVCGFEAGVLELADGGEEPFDTLILATGPGLRQGEITPETRMLSPIKGQILRLAACDDDGAPVVRGEGVYLAPGAVLAVGATMEHGRDDLTPDLEATLGLRRAAAALRRDLDLESATVEVGVRVTTPDGLPLVGWSRTPGVMLAVGARRNGWLFAPLVADMVAAYLTGDNLGPDAAAMDARRFEKPKT</sequence>
<dbReference type="Pfam" id="PF01266">
    <property type="entry name" value="DAO"/>
    <property type="match status" value="1"/>
</dbReference>
<dbReference type="InterPro" id="IPR006076">
    <property type="entry name" value="FAD-dep_OxRdtase"/>
</dbReference>
<name>A0A0H3C908_CAUVN</name>
<gene>
    <name evidence="3" type="ordered locus">CCNA_02414</name>
</gene>
<dbReference type="OrthoDB" id="9790035at2"/>
<dbReference type="Gene3D" id="3.30.9.10">
    <property type="entry name" value="D-Amino Acid Oxidase, subunit A, domain 2"/>
    <property type="match status" value="1"/>
</dbReference>
<dbReference type="AlphaFoldDB" id="A0A0H3C908"/>
<dbReference type="HOGENOM" id="CLU_007884_4_5_5"/>
<dbReference type="SMR" id="A0A0H3C908"/>
<protein>
    <submittedName>
        <fullName evidence="3">DadA-related amino acid oxidase</fullName>
    </submittedName>
</protein>
<dbReference type="GeneID" id="7331646"/>
<accession>A0A0H3C908</accession>
<evidence type="ECO:0000313" key="4">
    <source>
        <dbReference type="Proteomes" id="UP000001364"/>
    </source>
</evidence>
<dbReference type="SUPFAM" id="SSF54373">
    <property type="entry name" value="FAD-linked reductases, C-terminal domain"/>
    <property type="match status" value="1"/>
</dbReference>
<dbReference type="Proteomes" id="UP000001364">
    <property type="component" value="Chromosome"/>
</dbReference>
<dbReference type="RefSeq" id="YP_002517787.1">
    <property type="nucleotide sequence ID" value="NC_011916.1"/>
</dbReference>
<evidence type="ECO:0000313" key="3">
    <source>
        <dbReference type="EMBL" id="ACL95879.1"/>
    </source>
</evidence>
<dbReference type="SUPFAM" id="SSF51971">
    <property type="entry name" value="Nucleotide-binding domain"/>
    <property type="match status" value="1"/>
</dbReference>
<evidence type="ECO:0000256" key="1">
    <source>
        <dbReference type="ARBA" id="ARBA00023002"/>
    </source>
</evidence>
<feature type="domain" description="FAD dependent oxidoreductase" evidence="2">
    <location>
        <begin position="8"/>
        <end position="314"/>
    </location>
</feature>
<dbReference type="GO" id="GO:0005737">
    <property type="term" value="C:cytoplasm"/>
    <property type="evidence" value="ECO:0007669"/>
    <property type="project" value="TreeGrafter"/>
</dbReference>
<dbReference type="EMBL" id="CP001340">
    <property type="protein sequence ID" value="ACL95879.1"/>
    <property type="molecule type" value="Genomic_DNA"/>
</dbReference>